<dbReference type="EMBL" id="JACXVP010000010">
    <property type="protein sequence ID" value="KAG5581716.1"/>
    <property type="molecule type" value="Genomic_DNA"/>
</dbReference>
<proteinExistence type="predicted"/>
<evidence type="ECO:0008006" key="3">
    <source>
        <dbReference type="Google" id="ProtNLM"/>
    </source>
</evidence>
<evidence type="ECO:0000313" key="2">
    <source>
        <dbReference type="Proteomes" id="UP000824120"/>
    </source>
</evidence>
<sequence length="428" mass="48576">MKESEMIEVFLQAQEPNYFHYLLSAVEKTFAEVIKVGEMVENDIKSEKIPRPQYKKGNRVKDEFTPIGESHASLFKKLRTLNVLSPIERKMSNPPPRNIDYSQHYAYCSDASGHNIERCWHTETNMLEMMNDCKEVVVPYKLILKVGTGMENSANVVDLTKTMPSGVERTSKKLSPSNTAILTVKGALEDAWARQREARLIVPRRPNKPILIVQGAYIPLVIIRLVSQLSMTNPKTIPWNYGPTVVTYKGKEVNEEVDKANNENETLVYQTFEVVVAEHILEGNLISKPQLPMASMMMVNEMLKHGFESGKSLGIFLQGRAYSVSPQNSLGTFGLGYEPRFEDKMKAKKQKRDVWSLTKPIPPIYKSFIKARTTESSESPFPEPVLEINKKLINYFQDLFVEVDMVELEEGTSGRDVLLIGPDVQLNN</sequence>
<organism evidence="1 2">
    <name type="scientific">Solanum commersonii</name>
    <name type="common">Commerson's wild potato</name>
    <name type="synonym">Commerson's nightshade</name>
    <dbReference type="NCBI Taxonomy" id="4109"/>
    <lineage>
        <taxon>Eukaryota</taxon>
        <taxon>Viridiplantae</taxon>
        <taxon>Streptophyta</taxon>
        <taxon>Embryophyta</taxon>
        <taxon>Tracheophyta</taxon>
        <taxon>Spermatophyta</taxon>
        <taxon>Magnoliopsida</taxon>
        <taxon>eudicotyledons</taxon>
        <taxon>Gunneridae</taxon>
        <taxon>Pentapetalae</taxon>
        <taxon>asterids</taxon>
        <taxon>lamiids</taxon>
        <taxon>Solanales</taxon>
        <taxon>Solanaceae</taxon>
        <taxon>Solanoideae</taxon>
        <taxon>Solaneae</taxon>
        <taxon>Solanum</taxon>
    </lineage>
</organism>
<gene>
    <name evidence="1" type="ORF">H5410_052343</name>
</gene>
<dbReference type="PANTHER" id="PTHR32108">
    <property type="entry name" value="DNA-DIRECTED RNA POLYMERASE SUBUNIT ALPHA"/>
    <property type="match status" value="1"/>
</dbReference>
<name>A0A9J5X342_SOLCO</name>
<dbReference type="OrthoDB" id="1301501at2759"/>
<evidence type="ECO:0000313" key="1">
    <source>
        <dbReference type="EMBL" id="KAG5581716.1"/>
    </source>
</evidence>
<protein>
    <recommendedName>
        <fullName evidence="3">G-patch domain-containing protein</fullName>
    </recommendedName>
</protein>
<comment type="caution">
    <text evidence="1">The sequence shown here is derived from an EMBL/GenBank/DDBJ whole genome shotgun (WGS) entry which is preliminary data.</text>
</comment>
<dbReference type="AlphaFoldDB" id="A0A9J5X342"/>
<accession>A0A9J5X342</accession>
<reference evidence="1 2" key="1">
    <citation type="submission" date="2020-09" db="EMBL/GenBank/DDBJ databases">
        <title>De no assembly of potato wild relative species, Solanum commersonii.</title>
        <authorList>
            <person name="Cho K."/>
        </authorList>
    </citation>
    <scope>NUCLEOTIDE SEQUENCE [LARGE SCALE GENOMIC DNA]</scope>
    <source>
        <strain evidence="1">LZ3.2</strain>
        <tissue evidence="1">Leaf</tissue>
    </source>
</reference>
<keyword evidence="2" id="KW-1185">Reference proteome</keyword>
<dbReference type="PANTHER" id="PTHR32108:SF9">
    <property type="entry name" value="REVERSE TRANSCRIPTASE RNASE H-LIKE DOMAIN-CONTAINING PROTEIN"/>
    <property type="match status" value="1"/>
</dbReference>
<dbReference type="Proteomes" id="UP000824120">
    <property type="component" value="Chromosome 10"/>
</dbReference>